<protein>
    <submittedName>
        <fullName evidence="1">Uncharacterized protein</fullName>
    </submittedName>
</protein>
<dbReference type="AlphaFoldDB" id="A0A9W8NZZ1"/>
<reference evidence="1 2" key="1">
    <citation type="journal article" date="2023" name="Proc. Natl. Acad. Sci. U.S.A.">
        <title>A global phylogenomic analysis of the shiitake genus Lentinula.</title>
        <authorList>
            <person name="Sierra-Patev S."/>
            <person name="Min B."/>
            <person name="Naranjo-Ortiz M."/>
            <person name="Looney B."/>
            <person name="Konkel Z."/>
            <person name="Slot J.C."/>
            <person name="Sakamoto Y."/>
            <person name="Steenwyk J.L."/>
            <person name="Rokas A."/>
            <person name="Carro J."/>
            <person name="Camarero S."/>
            <person name="Ferreira P."/>
            <person name="Molpeceres G."/>
            <person name="Ruiz-Duenas F.J."/>
            <person name="Serrano A."/>
            <person name="Henrissat B."/>
            <person name="Drula E."/>
            <person name="Hughes K.W."/>
            <person name="Mata J.L."/>
            <person name="Ishikawa N.K."/>
            <person name="Vargas-Isla R."/>
            <person name="Ushijima S."/>
            <person name="Smith C.A."/>
            <person name="Donoghue J."/>
            <person name="Ahrendt S."/>
            <person name="Andreopoulos W."/>
            <person name="He G."/>
            <person name="LaButti K."/>
            <person name="Lipzen A."/>
            <person name="Ng V."/>
            <person name="Riley R."/>
            <person name="Sandor L."/>
            <person name="Barry K."/>
            <person name="Martinez A.T."/>
            <person name="Xiao Y."/>
            <person name="Gibbons J.G."/>
            <person name="Terashima K."/>
            <person name="Grigoriev I.V."/>
            <person name="Hibbett D."/>
        </authorList>
    </citation>
    <scope>NUCLEOTIDE SEQUENCE [LARGE SCALE GENOMIC DNA]</scope>
    <source>
        <strain evidence="1 2">TFB7810</strain>
    </source>
</reference>
<accession>A0A9W8NZZ1</accession>
<evidence type="ECO:0000313" key="2">
    <source>
        <dbReference type="Proteomes" id="UP001142393"/>
    </source>
</evidence>
<dbReference type="EMBL" id="JANVFU010000007">
    <property type="protein sequence ID" value="KAJ3744138.1"/>
    <property type="molecule type" value="Genomic_DNA"/>
</dbReference>
<dbReference type="Proteomes" id="UP001142393">
    <property type="component" value="Unassembled WGS sequence"/>
</dbReference>
<sequence>MFLPILRTIWVLWSIFSSTYLCLKWLTKLDRFRGVFADQKQRPDRTKVQEQRAGLLPLTASNLILRELSPLDRHRYSLANKEAYDAVCSFNRQAYRIEHVLSPYFNEDEVNAFRLVQLKTDTLISGSSALQFFDLSVFADSDLDLYIVRDWDKVTLVAGFLTSAGYDYAPSADQPQSFQQAFEVGRSLGDDDYSSDEGYTSSDIWGVYSFIRGSDKKKIQIIACEKNIIQVILGFHLTCVMNIISYSHAYALYPYATFIEKCAVENGGLHTGASLLRALNKYRGRGWHTSPVPSKTNALRSWSEFRDTARSVGDSACWVIPLAPVQHAYPAQDFDNTPSAVDSLRVNSWYTIVTVNGWTRFGFSEMELRHQNWQVYPFTFAAIPWAWKRTLGPAADHLGENETVFKSQSSIEDLVKLTRTTFDGEPDEIHEHVRKLVSQACDAMPSFINLGGERLGPSVYSIITLVRQLDIIFSTFRENPSCSVTFRIDARGQIWTWVELTLPTNHTRRLYPSLKMFLGDPMLKHLTEQNVCIELRRGIHLLESSSTSSRFI</sequence>
<evidence type="ECO:0000313" key="1">
    <source>
        <dbReference type="EMBL" id="KAJ3744138.1"/>
    </source>
</evidence>
<organism evidence="1 2">
    <name type="scientific">Lentinula detonsa</name>
    <dbReference type="NCBI Taxonomy" id="2804962"/>
    <lineage>
        <taxon>Eukaryota</taxon>
        <taxon>Fungi</taxon>
        <taxon>Dikarya</taxon>
        <taxon>Basidiomycota</taxon>
        <taxon>Agaricomycotina</taxon>
        <taxon>Agaricomycetes</taxon>
        <taxon>Agaricomycetidae</taxon>
        <taxon>Agaricales</taxon>
        <taxon>Marasmiineae</taxon>
        <taxon>Omphalotaceae</taxon>
        <taxon>Lentinula</taxon>
    </lineage>
</organism>
<name>A0A9W8NZZ1_9AGAR</name>
<keyword evidence="2" id="KW-1185">Reference proteome</keyword>
<gene>
    <name evidence="1" type="ORF">DFH05DRAFT_1494024</name>
</gene>
<proteinExistence type="predicted"/>
<comment type="caution">
    <text evidence="1">The sequence shown here is derived from an EMBL/GenBank/DDBJ whole genome shotgun (WGS) entry which is preliminary data.</text>
</comment>